<gene>
    <name evidence="1" type="ORF">CISIN_1g0187772mg</name>
</gene>
<dbReference type="EMBL" id="KK784900">
    <property type="protein sequence ID" value="KDO66394.1"/>
    <property type="molecule type" value="Genomic_DNA"/>
</dbReference>
<evidence type="ECO:0000313" key="1">
    <source>
        <dbReference type="EMBL" id="KDO66394.1"/>
    </source>
</evidence>
<organism evidence="1 2">
    <name type="scientific">Citrus sinensis</name>
    <name type="common">Sweet orange</name>
    <name type="synonym">Citrus aurantium var. sinensis</name>
    <dbReference type="NCBI Taxonomy" id="2711"/>
    <lineage>
        <taxon>Eukaryota</taxon>
        <taxon>Viridiplantae</taxon>
        <taxon>Streptophyta</taxon>
        <taxon>Embryophyta</taxon>
        <taxon>Tracheophyta</taxon>
        <taxon>Spermatophyta</taxon>
        <taxon>Magnoliopsida</taxon>
        <taxon>eudicotyledons</taxon>
        <taxon>Gunneridae</taxon>
        <taxon>Pentapetalae</taxon>
        <taxon>rosids</taxon>
        <taxon>malvids</taxon>
        <taxon>Sapindales</taxon>
        <taxon>Rutaceae</taxon>
        <taxon>Aurantioideae</taxon>
        <taxon>Citrus</taxon>
    </lineage>
</organism>
<sequence length="22" mass="2614">YSLSAAVTFMAFKRLRPKKSRR</sequence>
<dbReference type="AlphaFoldDB" id="A0A067FG70"/>
<protein>
    <submittedName>
        <fullName evidence="1">Uncharacterized protein</fullName>
    </submittedName>
</protein>
<accession>A0A067FG70</accession>
<proteinExistence type="predicted"/>
<keyword evidence="2" id="KW-1185">Reference proteome</keyword>
<evidence type="ECO:0000313" key="2">
    <source>
        <dbReference type="Proteomes" id="UP000027120"/>
    </source>
</evidence>
<dbReference type="Proteomes" id="UP000027120">
    <property type="component" value="Unassembled WGS sequence"/>
</dbReference>
<reference evidence="1 2" key="1">
    <citation type="submission" date="2014-04" db="EMBL/GenBank/DDBJ databases">
        <authorList>
            <consortium name="International Citrus Genome Consortium"/>
            <person name="Gmitter F."/>
            <person name="Chen C."/>
            <person name="Farmerie W."/>
            <person name="Harkins T."/>
            <person name="Desany B."/>
            <person name="Mohiuddin M."/>
            <person name="Kodira C."/>
            <person name="Borodovsky M."/>
            <person name="Lomsadze A."/>
            <person name="Burns P."/>
            <person name="Jenkins J."/>
            <person name="Prochnik S."/>
            <person name="Shu S."/>
            <person name="Chapman J."/>
            <person name="Pitluck S."/>
            <person name="Schmutz J."/>
            <person name="Rokhsar D."/>
        </authorList>
    </citation>
    <scope>NUCLEOTIDE SEQUENCE</scope>
</reference>
<name>A0A067FG70_CITSI</name>
<feature type="non-terminal residue" evidence="1">
    <location>
        <position position="1"/>
    </location>
</feature>